<comment type="caution">
    <text evidence="9">The sequence shown here is derived from an EMBL/GenBank/DDBJ whole genome shotgun (WGS) entry which is preliminary data.</text>
</comment>
<dbReference type="PRINTS" id="PR00344">
    <property type="entry name" value="BCTRLSENSOR"/>
</dbReference>
<dbReference type="SUPFAM" id="SSF47384">
    <property type="entry name" value="Homodimeric domain of signal transducing histidine kinase"/>
    <property type="match status" value="1"/>
</dbReference>
<comment type="subcellular location">
    <subcellularLocation>
        <location evidence="2">Cell membrane</location>
    </subcellularLocation>
</comment>
<evidence type="ECO:0000256" key="5">
    <source>
        <dbReference type="ARBA" id="ARBA00022679"/>
    </source>
</evidence>
<evidence type="ECO:0000256" key="7">
    <source>
        <dbReference type="ARBA" id="ARBA00023012"/>
    </source>
</evidence>
<dbReference type="InterPro" id="IPR005467">
    <property type="entry name" value="His_kinase_dom"/>
</dbReference>
<feature type="domain" description="Histidine kinase" evidence="8">
    <location>
        <begin position="194"/>
        <end position="408"/>
    </location>
</feature>
<dbReference type="SUPFAM" id="SSF55781">
    <property type="entry name" value="GAF domain-like"/>
    <property type="match status" value="1"/>
</dbReference>
<dbReference type="InterPro" id="IPR036890">
    <property type="entry name" value="HATPase_C_sf"/>
</dbReference>
<evidence type="ECO:0000313" key="10">
    <source>
        <dbReference type="Proteomes" id="UP000526083"/>
    </source>
</evidence>
<dbReference type="SMART" id="SM00388">
    <property type="entry name" value="HisKA"/>
    <property type="match status" value="1"/>
</dbReference>
<dbReference type="CDD" id="cd00082">
    <property type="entry name" value="HisKA"/>
    <property type="match status" value="1"/>
</dbReference>
<evidence type="ECO:0000313" key="9">
    <source>
        <dbReference type="EMBL" id="MBA8816570.1"/>
    </source>
</evidence>
<dbReference type="Gene3D" id="3.30.450.40">
    <property type="match status" value="1"/>
</dbReference>
<name>A0A7W3PLH5_9MICO</name>
<dbReference type="InterPro" id="IPR036097">
    <property type="entry name" value="HisK_dim/P_sf"/>
</dbReference>
<keyword evidence="5" id="KW-0808">Transferase</keyword>
<keyword evidence="4" id="KW-0597">Phosphoprotein</keyword>
<dbReference type="InterPro" id="IPR003018">
    <property type="entry name" value="GAF"/>
</dbReference>
<keyword evidence="10" id="KW-1185">Reference proteome</keyword>
<dbReference type="Gene3D" id="3.30.565.10">
    <property type="entry name" value="Histidine kinase-like ATPase, C-terminal domain"/>
    <property type="match status" value="1"/>
</dbReference>
<protein>
    <recommendedName>
        <fullName evidence="3">histidine kinase</fullName>
        <ecNumber evidence="3">2.7.13.3</ecNumber>
    </recommendedName>
</protein>
<evidence type="ECO:0000256" key="1">
    <source>
        <dbReference type="ARBA" id="ARBA00000085"/>
    </source>
</evidence>
<keyword evidence="7" id="KW-0902">Two-component regulatory system</keyword>
<keyword evidence="6 9" id="KW-0418">Kinase</keyword>
<dbReference type="GO" id="GO:0005886">
    <property type="term" value="C:plasma membrane"/>
    <property type="evidence" value="ECO:0007669"/>
    <property type="project" value="UniProtKB-SubCell"/>
</dbReference>
<dbReference type="InterPro" id="IPR029016">
    <property type="entry name" value="GAF-like_dom_sf"/>
</dbReference>
<dbReference type="EC" id="2.7.13.3" evidence="3"/>
<dbReference type="InterPro" id="IPR003661">
    <property type="entry name" value="HisK_dim/P_dom"/>
</dbReference>
<evidence type="ECO:0000256" key="3">
    <source>
        <dbReference type="ARBA" id="ARBA00012438"/>
    </source>
</evidence>
<comment type="catalytic activity">
    <reaction evidence="1">
        <text>ATP + protein L-histidine = ADP + protein N-phospho-L-histidine.</text>
        <dbReference type="EC" id="2.7.13.3"/>
    </reaction>
</comment>
<dbReference type="EMBL" id="JACGWY010000002">
    <property type="protein sequence ID" value="MBA8816570.1"/>
    <property type="molecule type" value="Genomic_DNA"/>
</dbReference>
<evidence type="ECO:0000259" key="8">
    <source>
        <dbReference type="PROSITE" id="PS50109"/>
    </source>
</evidence>
<proteinExistence type="predicted"/>
<dbReference type="Pfam" id="PF02518">
    <property type="entry name" value="HATPase_c"/>
    <property type="match status" value="1"/>
</dbReference>
<dbReference type="PANTHER" id="PTHR43711">
    <property type="entry name" value="TWO-COMPONENT HISTIDINE KINASE"/>
    <property type="match status" value="1"/>
</dbReference>
<dbReference type="InterPro" id="IPR003594">
    <property type="entry name" value="HATPase_dom"/>
</dbReference>
<dbReference type="PROSITE" id="PS50109">
    <property type="entry name" value="HIS_KIN"/>
    <property type="match status" value="1"/>
</dbReference>
<dbReference type="InterPro" id="IPR004358">
    <property type="entry name" value="Sig_transdc_His_kin-like_C"/>
</dbReference>
<dbReference type="Proteomes" id="UP000526083">
    <property type="component" value="Unassembled WGS sequence"/>
</dbReference>
<dbReference type="InterPro" id="IPR050736">
    <property type="entry name" value="Sensor_HK_Regulatory"/>
</dbReference>
<evidence type="ECO:0000256" key="2">
    <source>
        <dbReference type="ARBA" id="ARBA00004236"/>
    </source>
</evidence>
<dbReference type="CDD" id="cd00075">
    <property type="entry name" value="HATPase"/>
    <property type="match status" value="1"/>
</dbReference>
<gene>
    <name evidence="9" type="ORF">FHX48_001643</name>
</gene>
<dbReference type="AlphaFoldDB" id="A0A7W3PLH5"/>
<dbReference type="RefSeq" id="WP_243845266.1">
    <property type="nucleotide sequence ID" value="NZ_JAAOZB010000001.1"/>
</dbReference>
<dbReference type="Pfam" id="PF13185">
    <property type="entry name" value="GAF_2"/>
    <property type="match status" value="1"/>
</dbReference>
<sequence>MTQAHRIVQKEELGDDVVGSTQDLIRRDAIATYRVVGEPADADLQGLVRLATLMCDVPVAVINIIDEHSQHQIAAVGIERAMCARKDSLCSIVIEQKKPLVIADARADEALAHHPFVDGTLARVRFYASSPLITPEGVAIGTLCLFDSHPRELAPDRREALDLLAGQAMDVLELRRITHELFTANDRLERFAAQVTHDLSNPLSAVTGFIELAADGAESLGAPDVTHALERADAASVRMARMLADLLNYVRVGDSDRVRNEITLADVIRVALDDLAAVITESRVSVTVEANERIVADEMACEVLFQNLIANAIKFAGASRDAPRVEIRAVSITDGVRVTVDDDGPGISPDQRERVFGLMERGDNHNLPGLGLGLSTCRRIVESHGGSIGITESPMGGARFSLIFPRSTSAA</sequence>
<dbReference type="SMART" id="SM00387">
    <property type="entry name" value="HATPase_c"/>
    <property type="match status" value="1"/>
</dbReference>
<reference evidence="9 10" key="1">
    <citation type="submission" date="2020-07" db="EMBL/GenBank/DDBJ databases">
        <title>Sequencing the genomes of 1000 actinobacteria strains.</title>
        <authorList>
            <person name="Klenk H.-P."/>
        </authorList>
    </citation>
    <scope>NUCLEOTIDE SEQUENCE [LARGE SCALE GENOMIC DNA]</scope>
    <source>
        <strain evidence="9 10">DSM 27576</strain>
    </source>
</reference>
<evidence type="ECO:0000256" key="4">
    <source>
        <dbReference type="ARBA" id="ARBA00022553"/>
    </source>
</evidence>
<evidence type="ECO:0000256" key="6">
    <source>
        <dbReference type="ARBA" id="ARBA00022777"/>
    </source>
</evidence>
<dbReference type="Pfam" id="PF00512">
    <property type="entry name" value="HisKA"/>
    <property type="match status" value="1"/>
</dbReference>
<dbReference type="PANTHER" id="PTHR43711:SF1">
    <property type="entry name" value="HISTIDINE KINASE 1"/>
    <property type="match status" value="1"/>
</dbReference>
<dbReference type="SUPFAM" id="SSF55874">
    <property type="entry name" value="ATPase domain of HSP90 chaperone/DNA topoisomerase II/histidine kinase"/>
    <property type="match status" value="1"/>
</dbReference>
<accession>A0A7W3PLH5</accession>
<dbReference type="GO" id="GO:0000155">
    <property type="term" value="F:phosphorelay sensor kinase activity"/>
    <property type="evidence" value="ECO:0007669"/>
    <property type="project" value="InterPro"/>
</dbReference>
<dbReference type="SMART" id="SM00065">
    <property type="entry name" value="GAF"/>
    <property type="match status" value="1"/>
</dbReference>
<dbReference type="Gene3D" id="1.10.287.130">
    <property type="match status" value="1"/>
</dbReference>
<organism evidence="9 10">
    <name type="scientific">Microbacterium halimionae</name>
    <dbReference type="NCBI Taxonomy" id="1526413"/>
    <lineage>
        <taxon>Bacteria</taxon>
        <taxon>Bacillati</taxon>
        <taxon>Actinomycetota</taxon>
        <taxon>Actinomycetes</taxon>
        <taxon>Micrococcales</taxon>
        <taxon>Microbacteriaceae</taxon>
        <taxon>Microbacterium</taxon>
    </lineage>
</organism>